<dbReference type="EMBL" id="CT573071">
    <property type="protein sequence ID" value="CAJ75108.1"/>
    <property type="molecule type" value="Genomic_DNA"/>
</dbReference>
<proteinExistence type="predicted"/>
<dbReference type="InterPro" id="IPR013784">
    <property type="entry name" value="Carb-bd-like_fold"/>
</dbReference>
<protein>
    <recommendedName>
        <fullName evidence="5">Rhamnogalacturonan lyase domain-containing protein</fullName>
    </recommendedName>
</protein>
<keyword evidence="1" id="KW-0175">Coiled coil</keyword>
<dbReference type="Gene3D" id="2.60.40.1120">
    <property type="entry name" value="Carboxypeptidase-like, regulatory domain"/>
    <property type="match status" value="1"/>
</dbReference>
<dbReference type="SUPFAM" id="SSF49452">
    <property type="entry name" value="Starch-binding domain-like"/>
    <property type="match status" value="1"/>
</dbReference>
<gene>
    <name evidence="3" type="ORF">KsCSTR_31130</name>
    <name evidence="2" type="ORF">kuste4346</name>
</gene>
<dbReference type="InterPro" id="IPR008972">
    <property type="entry name" value="Cupredoxin"/>
</dbReference>
<dbReference type="Proteomes" id="UP000501926">
    <property type="component" value="Chromosome"/>
</dbReference>
<reference evidence="2" key="1">
    <citation type="journal article" date="2006" name="Nature">
        <title>Deciphering the evolution and metabolism of an anammox bacterium from a community genome.</title>
        <authorList>
            <person name="Strous M."/>
            <person name="Pelletier E."/>
            <person name="Mangenot S."/>
            <person name="Rattei T."/>
            <person name="Lehner A."/>
            <person name="Taylor M.W."/>
            <person name="Horn M."/>
            <person name="Daims H."/>
            <person name="Bartol-Mavel D."/>
            <person name="Wincker P."/>
            <person name="Barbe V."/>
            <person name="Fonknechten N."/>
            <person name="Vallenet D."/>
            <person name="Segurens B."/>
            <person name="Schenowitz-Truong C."/>
            <person name="Medigue C."/>
            <person name="Collingro A."/>
            <person name="Snel B."/>
            <person name="Dutilh B.E."/>
            <person name="OpDenCamp H.J.M."/>
            <person name="vanDerDrift C."/>
            <person name="Cirpus I."/>
            <person name="vanDePas-Schoonen K.T."/>
            <person name="Harhangi H.R."/>
            <person name="vanNiftrik L."/>
            <person name="Schmid M."/>
            <person name="Keltjens J."/>
            <person name="vanDeVossenberg J."/>
            <person name="Kartal B."/>
            <person name="Meier H."/>
            <person name="Frishman D."/>
            <person name="Huynen M.A."/>
            <person name="Mewes H."/>
            <person name="Weissenbach J."/>
            <person name="Jetten M.S.M."/>
            <person name="Wagner M."/>
            <person name="LePaslier D."/>
        </authorList>
    </citation>
    <scope>NUCLEOTIDE SEQUENCE</scope>
</reference>
<dbReference type="GO" id="GO:0030246">
    <property type="term" value="F:carbohydrate binding"/>
    <property type="evidence" value="ECO:0007669"/>
    <property type="project" value="InterPro"/>
</dbReference>
<evidence type="ECO:0000313" key="3">
    <source>
        <dbReference type="EMBL" id="QII12492.1"/>
    </source>
</evidence>
<sequence>MFFAKERKVQMKKNVMNFFVLFFIVFTLNAVPLVYAEEGETLSAEEAAALQKKLSAAQLELKKAVKNVPEIENAGTIKGVVTCARSRTNADAIVFIEKVGDNVFDPPKEHAVVDQLNLTYVPHVIAIQKGTVVDFPNSDAVRHNVFSPPTAAMQFNLGTYPAGVVKEVLFDVVGETPLLCNVHAEMSGFVVSFENPYFAVTDDAGNYSIEGVPPGKYVLKTWHERLMSLSKEVVVEEGKTVNVNFELKRRR</sequence>
<accession>Q1Q517</accession>
<reference evidence="2" key="2">
    <citation type="submission" date="2006-01" db="EMBL/GenBank/DDBJ databases">
        <authorList>
            <person name="Genoscope"/>
        </authorList>
    </citation>
    <scope>NUCLEOTIDE SEQUENCE</scope>
</reference>
<dbReference type="SUPFAM" id="SSF49503">
    <property type="entry name" value="Cupredoxins"/>
    <property type="match status" value="1"/>
</dbReference>
<dbReference type="Pfam" id="PF13620">
    <property type="entry name" value="CarboxypepD_reg"/>
    <property type="match status" value="1"/>
</dbReference>
<dbReference type="Gene3D" id="2.60.40.420">
    <property type="entry name" value="Cupredoxins - blue copper proteins"/>
    <property type="match status" value="1"/>
</dbReference>
<evidence type="ECO:0000313" key="4">
    <source>
        <dbReference type="Proteomes" id="UP000501926"/>
    </source>
</evidence>
<dbReference type="EMBL" id="CP049055">
    <property type="protein sequence ID" value="QII12492.1"/>
    <property type="molecule type" value="Genomic_DNA"/>
</dbReference>
<evidence type="ECO:0000256" key="1">
    <source>
        <dbReference type="SAM" id="Coils"/>
    </source>
</evidence>
<organism evidence="2">
    <name type="scientific">Kuenenia stuttgartiensis</name>
    <dbReference type="NCBI Taxonomy" id="174633"/>
    <lineage>
        <taxon>Bacteria</taxon>
        <taxon>Pseudomonadati</taxon>
        <taxon>Planctomycetota</taxon>
        <taxon>Candidatus Brocadiia</taxon>
        <taxon>Candidatus Brocadiales</taxon>
        <taxon>Candidatus Brocadiaceae</taxon>
        <taxon>Candidatus Kuenenia</taxon>
    </lineage>
</organism>
<evidence type="ECO:0000313" key="2">
    <source>
        <dbReference type="EMBL" id="CAJ75108.1"/>
    </source>
</evidence>
<name>Q1Q517_KUEST</name>
<evidence type="ECO:0008006" key="5">
    <source>
        <dbReference type="Google" id="ProtNLM"/>
    </source>
</evidence>
<feature type="coiled-coil region" evidence="1">
    <location>
        <begin position="47"/>
        <end position="74"/>
    </location>
</feature>
<dbReference type="AlphaFoldDB" id="Q1Q517"/>
<reference evidence="3 4" key="3">
    <citation type="submission" date="2020-02" db="EMBL/GenBank/DDBJ databases">
        <title>Newly sequenced genome of strain CSTR1 showed variability in Candidatus Kuenenia stuttgartiensis genomes.</title>
        <authorList>
            <person name="Ding C."/>
            <person name="Adrian L."/>
        </authorList>
    </citation>
    <scope>NUCLEOTIDE SEQUENCE [LARGE SCALE GENOMIC DNA]</scope>
    <source>
        <strain evidence="3 4">CSTR1</strain>
    </source>
</reference>